<dbReference type="EMBL" id="CP020083">
    <property type="protein sequence ID" value="ASR53223.1"/>
    <property type="molecule type" value="Genomic_DNA"/>
</dbReference>
<keyword evidence="2" id="KW-1185">Reference proteome</keyword>
<organism evidence="1 2">
    <name type="scientific">Blastomonas fulva</name>
    <dbReference type="NCBI Taxonomy" id="1550728"/>
    <lineage>
        <taxon>Bacteria</taxon>
        <taxon>Pseudomonadati</taxon>
        <taxon>Pseudomonadota</taxon>
        <taxon>Alphaproteobacteria</taxon>
        <taxon>Sphingomonadales</taxon>
        <taxon>Sphingomonadaceae</taxon>
        <taxon>Blastomonas</taxon>
    </lineage>
</organism>
<proteinExistence type="predicted"/>
<dbReference type="RefSeq" id="WP_117353267.1">
    <property type="nucleotide sequence ID" value="NZ_CP020083.1"/>
</dbReference>
<dbReference type="SUPFAM" id="SSF49584">
    <property type="entry name" value="Periplasmic chaperone C-domain"/>
    <property type="match status" value="1"/>
</dbReference>
<accession>A0ABN5B8J8</accession>
<dbReference type="GeneID" id="303487611"/>
<protein>
    <recommendedName>
        <fullName evidence="3">Multi-ubiquitin domain-containing protein</fullName>
    </recommendedName>
</protein>
<reference evidence="1 2" key="1">
    <citation type="submission" date="2017-03" db="EMBL/GenBank/DDBJ databases">
        <title>Complete genome sequence of Blastomonas fulva degrading microcsystin LR.</title>
        <authorList>
            <person name="Lee H.-g."/>
            <person name="Jin L."/>
            <person name="oh H.-M."/>
        </authorList>
    </citation>
    <scope>NUCLEOTIDE SEQUENCE [LARGE SCALE GENOMIC DNA]</scope>
    <source>
        <strain evidence="1 2">T2</strain>
    </source>
</reference>
<gene>
    <name evidence="1" type="ORF">B5J99_18625</name>
</gene>
<evidence type="ECO:0000313" key="2">
    <source>
        <dbReference type="Proteomes" id="UP000258016"/>
    </source>
</evidence>
<dbReference type="Proteomes" id="UP000258016">
    <property type="component" value="Chromosome"/>
</dbReference>
<sequence length="66" mass="7381">MKNNVPADIGFALKVTNPTPYHVTVTRLPTNGEEITPVERFAKSLSGAGDIRFELVDRFCDHRLQP</sequence>
<evidence type="ECO:0000313" key="1">
    <source>
        <dbReference type="EMBL" id="ASR53223.1"/>
    </source>
</evidence>
<dbReference type="InterPro" id="IPR036316">
    <property type="entry name" value="Pili_assmbl_chap_C_dom_sf"/>
</dbReference>
<name>A0ABN5B8J8_9SPHN</name>
<evidence type="ECO:0008006" key="3">
    <source>
        <dbReference type="Google" id="ProtNLM"/>
    </source>
</evidence>
<dbReference type="Gene3D" id="2.60.40.10">
    <property type="entry name" value="Immunoglobulins"/>
    <property type="match status" value="1"/>
</dbReference>
<dbReference type="InterPro" id="IPR013783">
    <property type="entry name" value="Ig-like_fold"/>
</dbReference>